<dbReference type="InterPro" id="IPR002123">
    <property type="entry name" value="Plipid/glycerol_acylTrfase"/>
</dbReference>
<keyword evidence="2 4" id="KW-0012">Acyltransferase</keyword>
<evidence type="ECO:0000259" key="3">
    <source>
        <dbReference type="SMART" id="SM00563"/>
    </source>
</evidence>
<dbReference type="SMART" id="SM00563">
    <property type="entry name" value="PlsC"/>
    <property type="match status" value="1"/>
</dbReference>
<dbReference type="PANTHER" id="PTHR10434">
    <property type="entry name" value="1-ACYL-SN-GLYCEROL-3-PHOSPHATE ACYLTRANSFERASE"/>
    <property type="match status" value="1"/>
</dbReference>
<name>A0ABZ0ZV24_9ACTN</name>
<dbReference type="SUPFAM" id="SSF69593">
    <property type="entry name" value="Glycerol-3-phosphate (1)-acyltransferase"/>
    <property type="match status" value="1"/>
</dbReference>
<evidence type="ECO:0000256" key="2">
    <source>
        <dbReference type="ARBA" id="ARBA00023315"/>
    </source>
</evidence>
<evidence type="ECO:0000256" key="1">
    <source>
        <dbReference type="ARBA" id="ARBA00022679"/>
    </source>
</evidence>
<keyword evidence="1" id="KW-0808">Transferase</keyword>
<dbReference type="RefSeq" id="WP_322458054.1">
    <property type="nucleotide sequence ID" value="NZ_CP141059.1"/>
</dbReference>
<dbReference type="Proteomes" id="UP001327225">
    <property type="component" value="Chromosome"/>
</dbReference>
<evidence type="ECO:0000313" key="5">
    <source>
        <dbReference type="Proteomes" id="UP001327225"/>
    </source>
</evidence>
<accession>A0ABZ0ZV24</accession>
<dbReference type="GO" id="GO:0016746">
    <property type="term" value="F:acyltransferase activity"/>
    <property type="evidence" value="ECO:0007669"/>
    <property type="project" value="UniProtKB-KW"/>
</dbReference>
<feature type="domain" description="Phospholipid/glycerol acyltransferase" evidence="3">
    <location>
        <begin position="32"/>
        <end position="144"/>
    </location>
</feature>
<reference evidence="5" key="1">
    <citation type="submission" date="2023-12" db="EMBL/GenBank/DDBJ databases">
        <title>Novel species in genus Nocardioides.</title>
        <authorList>
            <person name="Zhou H."/>
        </authorList>
    </citation>
    <scope>NUCLEOTIDE SEQUENCE [LARGE SCALE GENOMIC DNA]</scope>
    <source>
        <strain evidence="5">HM61</strain>
    </source>
</reference>
<dbReference type="Pfam" id="PF01553">
    <property type="entry name" value="Acyltransferase"/>
    <property type="match status" value="1"/>
</dbReference>
<evidence type="ECO:0000313" key="4">
    <source>
        <dbReference type="EMBL" id="WQQ28168.1"/>
    </source>
</evidence>
<dbReference type="PANTHER" id="PTHR10434:SF9">
    <property type="entry name" value="PHOSPHOLIPID_GLYCEROL ACYLTRANSFERASE DOMAIN-CONTAINING PROTEIN"/>
    <property type="match status" value="1"/>
</dbReference>
<gene>
    <name evidence="4" type="ORF">SHK19_08030</name>
</gene>
<dbReference type="EMBL" id="CP141059">
    <property type="protein sequence ID" value="WQQ28168.1"/>
    <property type="molecule type" value="Genomic_DNA"/>
</dbReference>
<sequence length="195" mass="21665">MAHKMRVRRALARGLLRASRWRLVGTVPQKGILVGAPHTSRWDWVAMLLIAWSSSARPQVLIKHTYFMGPIGWILHKTGGIPLDRENPGATIRALLHEAEGHESFLLVIAPEATRGKSEYWKPGFYRIAGQTGLPIVLGFIDGTTRSLGMGPSFTPSGDVVADMDLVRAFYADKRGVNPESWAEPRLREESKGDR</sequence>
<organism evidence="4 5">
    <name type="scientific">Nocardioides bizhenqiangii</name>
    <dbReference type="NCBI Taxonomy" id="3095076"/>
    <lineage>
        <taxon>Bacteria</taxon>
        <taxon>Bacillati</taxon>
        <taxon>Actinomycetota</taxon>
        <taxon>Actinomycetes</taxon>
        <taxon>Propionibacteriales</taxon>
        <taxon>Nocardioidaceae</taxon>
        <taxon>Nocardioides</taxon>
    </lineage>
</organism>
<keyword evidence="5" id="KW-1185">Reference proteome</keyword>
<protein>
    <submittedName>
        <fullName evidence="4">1-acyl-sn-glycerol-3-phosphate acyltransferase</fullName>
    </submittedName>
</protein>
<proteinExistence type="predicted"/>